<dbReference type="AlphaFoldDB" id="A0A183SAB1"/>
<protein>
    <submittedName>
        <fullName evidence="3">Ovule protein</fullName>
    </submittedName>
</protein>
<evidence type="ECO:0000256" key="1">
    <source>
        <dbReference type="SAM" id="MobiDB-lite"/>
    </source>
</evidence>
<keyword evidence="2" id="KW-0472">Membrane</keyword>
<organism evidence="3">
    <name type="scientific">Schistocephalus solidus</name>
    <name type="common">Tapeworm</name>
    <dbReference type="NCBI Taxonomy" id="70667"/>
    <lineage>
        <taxon>Eukaryota</taxon>
        <taxon>Metazoa</taxon>
        <taxon>Spiralia</taxon>
        <taxon>Lophotrochozoa</taxon>
        <taxon>Platyhelminthes</taxon>
        <taxon>Cestoda</taxon>
        <taxon>Eucestoda</taxon>
        <taxon>Diphyllobothriidea</taxon>
        <taxon>Diphyllobothriidae</taxon>
        <taxon>Schistocephalus</taxon>
    </lineage>
</organism>
<dbReference type="WBParaSite" id="SSLN_0000120801-mRNA-1">
    <property type="protein sequence ID" value="SSLN_0000120801-mRNA-1"/>
    <property type="gene ID" value="SSLN_0000120801"/>
</dbReference>
<feature type="compositionally biased region" description="Polar residues" evidence="1">
    <location>
        <begin position="1"/>
        <end position="27"/>
    </location>
</feature>
<keyword evidence="2" id="KW-1133">Transmembrane helix</keyword>
<feature type="region of interest" description="Disordered" evidence="1">
    <location>
        <begin position="1"/>
        <end position="45"/>
    </location>
</feature>
<feature type="transmembrane region" description="Helical" evidence="2">
    <location>
        <begin position="52"/>
        <end position="70"/>
    </location>
</feature>
<evidence type="ECO:0000313" key="3">
    <source>
        <dbReference type="WBParaSite" id="SSLN_0000120801-mRNA-1"/>
    </source>
</evidence>
<evidence type="ECO:0000256" key="2">
    <source>
        <dbReference type="SAM" id="Phobius"/>
    </source>
</evidence>
<sequence length="99" mass="11369">LEEANLQNNRSHGSAGTRVLQESQLDGTTGGWLERTNDFSPKINSKNKTFDYTTFQFFFSAYAYLYIVFFESPRNSSSNRVPVCQLPIATSLHSHKFYF</sequence>
<keyword evidence="2" id="KW-0812">Transmembrane</keyword>
<reference evidence="3" key="1">
    <citation type="submission" date="2016-06" db="UniProtKB">
        <authorList>
            <consortium name="WormBaseParasite"/>
        </authorList>
    </citation>
    <scope>IDENTIFICATION</scope>
</reference>
<proteinExistence type="predicted"/>
<accession>A0A183SAB1</accession>
<name>A0A183SAB1_SCHSO</name>